<name>Q54KJ3_DICDI</name>
<dbReference type="Proteomes" id="UP000002195">
    <property type="component" value="Unassembled WGS sequence"/>
</dbReference>
<dbReference type="GeneID" id="8626061"/>
<comment type="caution">
    <text evidence="1">The sequence shown here is derived from an EMBL/GenBank/DDBJ whole genome shotgun (WGS) entry which is preliminary data.</text>
</comment>
<dbReference type="SMR" id="Q54KJ3"/>
<evidence type="ECO:0000313" key="1">
    <source>
        <dbReference type="EMBL" id="EAL63784.1"/>
    </source>
</evidence>
<dbReference type="EMBL" id="AAFI02000100">
    <property type="protein sequence ID" value="EAL63784.1"/>
    <property type="molecule type" value="Genomic_DNA"/>
</dbReference>
<evidence type="ECO:0000313" key="2">
    <source>
        <dbReference type="Proteomes" id="UP000002195"/>
    </source>
</evidence>
<dbReference type="AlphaFoldDB" id="Q54KJ3"/>
<dbReference type="InParanoid" id="Q54KJ3"/>
<organism evidence="1 2">
    <name type="scientific">Dictyostelium discoideum</name>
    <name type="common">Social amoeba</name>
    <dbReference type="NCBI Taxonomy" id="44689"/>
    <lineage>
        <taxon>Eukaryota</taxon>
        <taxon>Amoebozoa</taxon>
        <taxon>Evosea</taxon>
        <taxon>Eumycetozoa</taxon>
        <taxon>Dictyostelia</taxon>
        <taxon>Dictyosteliales</taxon>
        <taxon>Dictyosteliaceae</taxon>
        <taxon>Dictyostelium</taxon>
    </lineage>
</organism>
<dbReference type="RefSeq" id="XP_637230.1">
    <property type="nucleotide sequence ID" value="XM_632138.1"/>
</dbReference>
<sequence length="73" mass="8639">MNNKDIEEIISKYSEKLKNATDEDKKKYEKKIKPYVQLKLARGKLELYQLESVVVLLKVGYIKFMSIINIIFN</sequence>
<proteinExistence type="predicted"/>
<dbReference type="dictyBase" id="DDB_G0287433"/>
<dbReference type="PaxDb" id="44689-DDB0219220"/>
<protein>
    <submittedName>
        <fullName evidence="1">Uncharacterized protein</fullName>
    </submittedName>
</protein>
<keyword evidence="2" id="KW-1185">Reference proteome</keyword>
<accession>Q54KJ3</accession>
<dbReference type="VEuPathDB" id="AmoebaDB:DDB_G0287433"/>
<reference evidence="1 2" key="1">
    <citation type="journal article" date="2005" name="Nature">
        <title>The genome of the social amoeba Dictyostelium discoideum.</title>
        <authorList>
            <consortium name="The Dictyostelium discoideum Sequencing Consortium"/>
            <person name="Eichinger L."/>
            <person name="Pachebat J.A."/>
            <person name="Glockner G."/>
            <person name="Rajandream M.A."/>
            <person name="Sucgang R."/>
            <person name="Berriman M."/>
            <person name="Song J."/>
            <person name="Olsen R."/>
            <person name="Szafranski K."/>
            <person name="Xu Q."/>
            <person name="Tunggal B."/>
            <person name="Kummerfeld S."/>
            <person name="Madera M."/>
            <person name="Konfortov B.A."/>
            <person name="Rivero F."/>
            <person name="Bankier A.T."/>
            <person name="Lehmann R."/>
            <person name="Hamlin N."/>
            <person name="Davies R."/>
            <person name="Gaudet P."/>
            <person name="Fey P."/>
            <person name="Pilcher K."/>
            <person name="Chen G."/>
            <person name="Saunders D."/>
            <person name="Sodergren E."/>
            <person name="Davis P."/>
            <person name="Kerhornou A."/>
            <person name="Nie X."/>
            <person name="Hall N."/>
            <person name="Anjard C."/>
            <person name="Hemphill L."/>
            <person name="Bason N."/>
            <person name="Farbrother P."/>
            <person name="Desany B."/>
            <person name="Just E."/>
            <person name="Morio T."/>
            <person name="Rost R."/>
            <person name="Churcher C."/>
            <person name="Cooper J."/>
            <person name="Haydock S."/>
            <person name="van Driessche N."/>
            <person name="Cronin A."/>
            <person name="Goodhead I."/>
            <person name="Muzny D."/>
            <person name="Mourier T."/>
            <person name="Pain A."/>
            <person name="Lu M."/>
            <person name="Harper D."/>
            <person name="Lindsay R."/>
            <person name="Hauser H."/>
            <person name="James K."/>
            <person name="Quiles M."/>
            <person name="Madan Babu M."/>
            <person name="Saito T."/>
            <person name="Buchrieser C."/>
            <person name="Wardroper A."/>
            <person name="Felder M."/>
            <person name="Thangavelu M."/>
            <person name="Johnson D."/>
            <person name="Knights A."/>
            <person name="Loulseged H."/>
            <person name="Mungall K."/>
            <person name="Oliver K."/>
            <person name="Price C."/>
            <person name="Quail M.A."/>
            <person name="Urushihara H."/>
            <person name="Hernandez J."/>
            <person name="Rabbinowitsch E."/>
            <person name="Steffen D."/>
            <person name="Sanders M."/>
            <person name="Ma J."/>
            <person name="Kohara Y."/>
            <person name="Sharp S."/>
            <person name="Simmonds M."/>
            <person name="Spiegler S."/>
            <person name="Tivey A."/>
            <person name="Sugano S."/>
            <person name="White B."/>
            <person name="Walker D."/>
            <person name="Woodward J."/>
            <person name="Winckler T."/>
            <person name="Tanaka Y."/>
            <person name="Shaulsky G."/>
            <person name="Schleicher M."/>
            <person name="Weinstock G."/>
            <person name="Rosenthal A."/>
            <person name="Cox E.C."/>
            <person name="Chisholm R.L."/>
            <person name="Gibbs R."/>
            <person name="Loomis W.F."/>
            <person name="Platzer M."/>
            <person name="Kay R.R."/>
            <person name="Williams J."/>
            <person name="Dear P.H."/>
            <person name="Noegel A.A."/>
            <person name="Barrell B."/>
            <person name="Kuspa A."/>
        </authorList>
    </citation>
    <scope>NUCLEOTIDE SEQUENCE [LARGE SCALE GENOMIC DNA]</scope>
    <source>
        <strain evidence="1 2">AX4</strain>
    </source>
</reference>
<dbReference type="HOGENOM" id="CLU_2710022_0_0_1"/>
<gene>
    <name evidence="1" type="ORF">DDB_G0287433</name>
</gene>
<dbReference type="KEGG" id="ddi:DDB_G0287433"/>